<reference evidence="1" key="1">
    <citation type="submission" date="2020-04" db="EMBL/GenBank/DDBJ databases">
        <authorList>
            <person name="Chiriac C."/>
            <person name="Salcher M."/>
            <person name="Ghai R."/>
            <person name="Kavagutti S V."/>
        </authorList>
    </citation>
    <scope>NUCLEOTIDE SEQUENCE</scope>
</reference>
<organism evidence="1">
    <name type="scientific">uncultured Caudovirales phage</name>
    <dbReference type="NCBI Taxonomy" id="2100421"/>
    <lineage>
        <taxon>Viruses</taxon>
        <taxon>Duplodnaviria</taxon>
        <taxon>Heunggongvirae</taxon>
        <taxon>Uroviricota</taxon>
        <taxon>Caudoviricetes</taxon>
        <taxon>Peduoviridae</taxon>
        <taxon>Maltschvirus</taxon>
        <taxon>Maltschvirus maltsch</taxon>
    </lineage>
</organism>
<dbReference type="EMBL" id="LR796384">
    <property type="protein sequence ID" value="CAB4140945.1"/>
    <property type="molecule type" value="Genomic_DNA"/>
</dbReference>
<protein>
    <submittedName>
        <fullName evidence="1">Uncharacterized protein</fullName>
    </submittedName>
</protein>
<name>A0A6J5M1Y3_9CAUD</name>
<proteinExistence type="predicted"/>
<dbReference type="InterPro" id="IPR024345">
    <property type="entry name" value="DNA_matur_Phage_T7-like"/>
</dbReference>
<dbReference type="Pfam" id="PF11123">
    <property type="entry name" value="DNA_Packaging_2"/>
    <property type="match status" value="1"/>
</dbReference>
<accession>A0A6J5M1Y3</accession>
<gene>
    <name evidence="1" type="ORF">UFOVP401_33</name>
</gene>
<sequence length="67" mass="7352">MNKKILEQIHNALAEELLRKIADGSATSAELNVARQFLKDNGIDCAPDVSQPMLNLAQIMPFDEEAA</sequence>
<evidence type="ECO:0000313" key="1">
    <source>
        <dbReference type="EMBL" id="CAB4140945.1"/>
    </source>
</evidence>